<dbReference type="EMBL" id="QJKJ01000454">
    <property type="protein sequence ID" value="RDY12512.1"/>
    <property type="molecule type" value="Genomic_DNA"/>
</dbReference>
<comment type="caution">
    <text evidence="1">The sequence shown here is derived from an EMBL/GenBank/DDBJ whole genome shotgun (WGS) entry which is preliminary data.</text>
</comment>
<organism evidence="1 2">
    <name type="scientific">Mucuna pruriens</name>
    <name type="common">Velvet bean</name>
    <name type="synonym">Dolichos pruriens</name>
    <dbReference type="NCBI Taxonomy" id="157652"/>
    <lineage>
        <taxon>Eukaryota</taxon>
        <taxon>Viridiplantae</taxon>
        <taxon>Streptophyta</taxon>
        <taxon>Embryophyta</taxon>
        <taxon>Tracheophyta</taxon>
        <taxon>Spermatophyta</taxon>
        <taxon>Magnoliopsida</taxon>
        <taxon>eudicotyledons</taxon>
        <taxon>Gunneridae</taxon>
        <taxon>Pentapetalae</taxon>
        <taxon>rosids</taxon>
        <taxon>fabids</taxon>
        <taxon>Fabales</taxon>
        <taxon>Fabaceae</taxon>
        <taxon>Papilionoideae</taxon>
        <taxon>50 kb inversion clade</taxon>
        <taxon>NPAAA clade</taxon>
        <taxon>indigoferoid/millettioid clade</taxon>
        <taxon>Phaseoleae</taxon>
        <taxon>Mucuna</taxon>
    </lineage>
</organism>
<gene>
    <name evidence="1" type="ORF">CR513_02666</name>
</gene>
<accession>A0A371IBU0</accession>
<evidence type="ECO:0000313" key="2">
    <source>
        <dbReference type="Proteomes" id="UP000257109"/>
    </source>
</evidence>
<name>A0A371IBU0_MUCPR</name>
<protein>
    <submittedName>
        <fullName evidence="1">Uncharacterized protein</fullName>
    </submittedName>
</protein>
<reference evidence="1" key="1">
    <citation type="submission" date="2018-05" db="EMBL/GenBank/DDBJ databases">
        <title>Draft genome of Mucuna pruriens seed.</title>
        <authorList>
            <person name="Nnadi N.E."/>
            <person name="Vos R."/>
            <person name="Hasami M.H."/>
            <person name="Devisetty U.K."/>
            <person name="Aguiy J.C."/>
        </authorList>
    </citation>
    <scope>NUCLEOTIDE SEQUENCE [LARGE SCALE GENOMIC DNA]</scope>
    <source>
        <strain evidence="1">JCA_2017</strain>
    </source>
</reference>
<dbReference type="AlphaFoldDB" id="A0A371IBU0"/>
<feature type="non-terminal residue" evidence="1">
    <location>
        <position position="1"/>
    </location>
</feature>
<evidence type="ECO:0000313" key="1">
    <source>
        <dbReference type="EMBL" id="RDY12512.1"/>
    </source>
</evidence>
<sequence>MCNHGKVKGRLRRRSYNQETKLKTSYNIENRIEYKGGNSAFSRESAFHDDRLGRMAVTFSIKKLVATLSSLFLPWKKLGIQTFYFRLPRVESGFAKKLGHEKKKGEANAILLESSLPFSQGKGPSPYPTQIFLSKPETPAVHINPQHSLQALYQPQAQLRTNMGNAADT</sequence>
<keyword evidence="2" id="KW-1185">Reference proteome</keyword>
<dbReference type="Proteomes" id="UP000257109">
    <property type="component" value="Unassembled WGS sequence"/>
</dbReference>
<proteinExistence type="predicted"/>